<evidence type="ECO:0000313" key="2">
    <source>
        <dbReference type="Proteomes" id="UP000315471"/>
    </source>
</evidence>
<dbReference type="EMBL" id="SJPY01000007">
    <property type="protein sequence ID" value="TWU37951.1"/>
    <property type="molecule type" value="Genomic_DNA"/>
</dbReference>
<accession>A0A5C6DQN4</accession>
<name>A0A5C6DQN4_9BACT</name>
<gene>
    <name evidence="1" type="ORF">Q31b_47400</name>
</gene>
<sequence>MILEFEKVVDCGSCEPCPTSADALQHLQDGTTSYFWEAFRVPKNSWGPPPGEYDTTAYPVSKKKCGYSLIFGRIRFYPESVTGDLDSVWGHEAGPAGILPSTRTRPTWWDSEPPLESASRNVFSEWNCCEGEGQHNSLVVDGQGIGPYVPPY</sequence>
<reference evidence="1 2" key="1">
    <citation type="submission" date="2019-02" db="EMBL/GenBank/DDBJ databases">
        <title>Deep-cultivation of Planctomycetes and their phenomic and genomic characterization uncovers novel biology.</title>
        <authorList>
            <person name="Wiegand S."/>
            <person name="Jogler M."/>
            <person name="Boedeker C."/>
            <person name="Pinto D."/>
            <person name="Vollmers J."/>
            <person name="Rivas-Marin E."/>
            <person name="Kohn T."/>
            <person name="Peeters S.H."/>
            <person name="Heuer A."/>
            <person name="Rast P."/>
            <person name="Oberbeckmann S."/>
            <person name="Bunk B."/>
            <person name="Jeske O."/>
            <person name="Meyerdierks A."/>
            <person name="Storesund J.E."/>
            <person name="Kallscheuer N."/>
            <person name="Luecker S."/>
            <person name="Lage O.M."/>
            <person name="Pohl T."/>
            <person name="Merkel B.J."/>
            <person name="Hornburger P."/>
            <person name="Mueller R.-W."/>
            <person name="Bruemmer F."/>
            <person name="Labrenz M."/>
            <person name="Spormann A.M."/>
            <person name="Op Den Camp H."/>
            <person name="Overmann J."/>
            <person name="Amann R."/>
            <person name="Jetten M.S.M."/>
            <person name="Mascher T."/>
            <person name="Medema M.H."/>
            <person name="Devos D.P."/>
            <person name="Kaster A.-K."/>
            <person name="Ovreas L."/>
            <person name="Rohde M."/>
            <person name="Galperin M.Y."/>
            <person name="Jogler C."/>
        </authorList>
    </citation>
    <scope>NUCLEOTIDE SEQUENCE [LARGE SCALE GENOMIC DNA]</scope>
    <source>
        <strain evidence="1 2">Q31b</strain>
    </source>
</reference>
<comment type="caution">
    <text evidence="1">The sequence shown here is derived from an EMBL/GenBank/DDBJ whole genome shotgun (WGS) entry which is preliminary data.</text>
</comment>
<proteinExistence type="predicted"/>
<keyword evidence="2" id="KW-1185">Reference proteome</keyword>
<evidence type="ECO:0000313" key="1">
    <source>
        <dbReference type="EMBL" id="TWU37951.1"/>
    </source>
</evidence>
<protein>
    <submittedName>
        <fullName evidence="1">Uncharacterized protein</fullName>
    </submittedName>
</protein>
<dbReference type="AlphaFoldDB" id="A0A5C6DQN4"/>
<organism evidence="1 2">
    <name type="scientific">Novipirellula aureliae</name>
    <dbReference type="NCBI Taxonomy" id="2527966"/>
    <lineage>
        <taxon>Bacteria</taxon>
        <taxon>Pseudomonadati</taxon>
        <taxon>Planctomycetota</taxon>
        <taxon>Planctomycetia</taxon>
        <taxon>Pirellulales</taxon>
        <taxon>Pirellulaceae</taxon>
        <taxon>Novipirellula</taxon>
    </lineage>
</organism>
<dbReference type="Proteomes" id="UP000315471">
    <property type="component" value="Unassembled WGS sequence"/>
</dbReference>